<keyword evidence="6" id="KW-0732">Signal</keyword>
<keyword evidence="9 12" id="KW-0472">Membrane</keyword>
<proteinExistence type="inferred from homology"/>
<keyword evidence="11" id="KW-0325">Glycoprotein</keyword>
<organism evidence="13 14">
    <name type="scientific">Hevea brasiliensis</name>
    <name type="common">Para rubber tree</name>
    <name type="synonym">Siphonia brasiliensis</name>
    <dbReference type="NCBI Taxonomy" id="3981"/>
    <lineage>
        <taxon>Eukaryota</taxon>
        <taxon>Viridiplantae</taxon>
        <taxon>Streptophyta</taxon>
        <taxon>Embryophyta</taxon>
        <taxon>Tracheophyta</taxon>
        <taxon>Spermatophyta</taxon>
        <taxon>Magnoliopsida</taxon>
        <taxon>eudicotyledons</taxon>
        <taxon>Gunneridae</taxon>
        <taxon>Pentapetalae</taxon>
        <taxon>rosids</taxon>
        <taxon>fabids</taxon>
        <taxon>Malpighiales</taxon>
        <taxon>Euphorbiaceae</taxon>
        <taxon>Crotonoideae</taxon>
        <taxon>Micrandreae</taxon>
        <taxon>Hevea</taxon>
    </lineage>
</organism>
<evidence type="ECO:0000256" key="9">
    <source>
        <dbReference type="ARBA" id="ARBA00023136"/>
    </source>
</evidence>
<dbReference type="SMART" id="SM00365">
    <property type="entry name" value="LRR_SD22"/>
    <property type="match status" value="4"/>
</dbReference>
<comment type="subcellular location">
    <subcellularLocation>
        <location evidence="1">Cell membrane</location>
        <topology evidence="1">Single-pass type I membrane protein</topology>
    </subcellularLocation>
</comment>
<evidence type="ECO:0000256" key="12">
    <source>
        <dbReference type="SAM" id="Phobius"/>
    </source>
</evidence>
<evidence type="ECO:0008006" key="15">
    <source>
        <dbReference type="Google" id="ProtNLM"/>
    </source>
</evidence>
<sequence>MTSLAVMDLSFNDLEGPLPATLGLIQESHHFKHSPLRELRVSNNHLLNGSLERMLPQLSELVVLDVAGNYLNGVITEAHLQNFSRLKVLDLSFNRLILNLSSNWIPDFQLESINLGSCQMGPRFPQWFQNQSRILKLVVSDANLSDTVPDWFWDISPSMEYLDLSFNQLRGELPNLSSRASLLTLVLSGNEFEGRLPQFPPAIEILQLDDNQFSGPISPICDMMNKSNALRHGNNLSRSLSDCWIYGQNLVFLHLGFNQLSGQIPESIGHLINLKSLFLNYNSLSGEIPQSLQNCTSLILLAFGNNSLSGSIPTWLGESSENLHTVTLHHNAFEGNIPVQLCQLRHLTYLDLSFNSLSGSIPPCIDHFLPMAEKEAENAHEDYSLYTNDELKRQMWKSQGRYHSTKSMDLSHNMLSGEIPREVTTLIGLKRLNLSNNYLKGAIPCDIGAMKSLYYLDLSNNRLSGTIPPSVSNLTHLEELNLSYNNLSGKVPSPNNFSAYAFIGNHNLCGPPLAKNCSANESFEETECRANRKSKGQNDGIQEKEHRHGFDPFKEKPSFYISVASGFFTGFWGFWATLVFNESWRKAYFRFLGNMGDRIYVFVVVTTARLRRKFQREQAVE</sequence>
<name>A0ABQ9L1P7_HEVBR</name>
<evidence type="ECO:0000313" key="13">
    <source>
        <dbReference type="EMBL" id="KAJ9158602.1"/>
    </source>
</evidence>
<evidence type="ECO:0000256" key="7">
    <source>
        <dbReference type="ARBA" id="ARBA00022737"/>
    </source>
</evidence>
<dbReference type="Pfam" id="PF12799">
    <property type="entry name" value="LRR_4"/>
    <property type="match status" value="1"/>
</dbReference>
<keyword evidence="5 12" id="KW-0812">Transmembrane</keyword>
<gene>
    <name evidence="13" type="ORF">P3X46_024167</name>
</gene>
<dbReference type="Gene3D" id="3.80.10.10">
    <property type="entry name" value="Ribonuclease Inhibitor"/>
    <property type="match status" value="2"/>
</dbReference>
<dbReference type="EMBL" id="JARPOI010000014">
    <property type="protein sequence ID" value="KAJ9158602.1"/>
    <property type="molecule type" value="Genomic_DNA"/>
</dbReference>
<evidence type="ECO:0000256" key="11">
    <source>
        <dbReference type="ARBA" id="ARBA00023180"/>
    </source>
</evidence>
<evidence type="ECO:0000256" key="8">
    <source>
        <dbReference type="ARBA" id="ARBA00022989"/>
    </source>
</evidence>
<dbReference type="PANTHER" id="PTHR48063">
    <property type="entry name" value="LRR RECEPTOR-LIKE KINASE"/>
    <property type="match status" value="1"/>
</dbReference>
<comment type="caution">
    <text evidence="13">The sequence shown here is derived from an EMBL/GenBank/DDBJ whole genome shotgun (WGS) entry which is preliminary data.</text>
</comment>
<keyword evidence="3" id="KW-1003">Cell membrane</keyword>
<evidence type="ECO:0000256" key="4">
    <source>
        <dbReference type="ARBA" id="ARBA00022614"/>
    </source>
</evidence>
<comment type="similarity">
    <text evidence="2">Belongs to the RLP family.</text>
</comment>
<feature type="transmembrane region" description="Helical" evidence="12">
    <location>
        <begin position="559"/>
        <end position="580"/>
    </location>
</feature>
<protein>
    <recommendedName>
        <fullName evidence="15">Leucine-rich repeat-containing N-terminal plant-type domain-containing protein</fullName>
    </recommendedName>
</protein>
<dbReference type="PRINTS" id="PR00019">
    <property type="entry name" value="LEURICHRPT"/>
</dbReference>
<accession>A0ABQ9L1P7</accession>
<dbReference type="PANTHER" id="PTHR48063:SF103">
    <property type="entry name" value="LEUCINE-RICH RECEPTOR-LIKE KINASE FAMILY PROTEIN"/>
    <property type="match status" value="1"/>
</dbReference>
<evidence type="ECO:0000256" key="3">
    <source>
        <dbReference type="ARBA" id="ARBA00022475"/>
    </source>
</evidence>
<reference evidence="13" key="1">
    <citation type="journal article" date="2023" name="Plant Biotechnol. J.">
        <title>Chromosome-level wild Hevea brasiliensis genome provides new tools for genomic-assisted breeding and valuable loci to elevate rubber yield.</title>
        <authorList>
            <person name="Cheng H."/>
            <person name="Song X."/>
            <person name="Hu Y."/>
            <person name="Wu T."/>
            <person name="Yang Q."/>
            <person name="An Z."/>
            <person name="Feng S."/>
            <person name="Deng Z."/>
            <person name="Wu W."/>
            <person name="Zeng X."/>
            <person name="Tu M."/>
            <person name="Wang X."/>
            <person name="Huang H."/>
        </authorList>
    </citation>
    <scope>NUCLEOTIDE SEQUENCE</scope>
    <source>
        <strain evidence="13">MT/VB/25A 57/8</strain>
    </source>
</reference>
<dbReference type="InterPro" id="IPR032675">
    <property type="entry name" value="LRR_dom_sf"/>
</dbReference>
<keyword evidence="10" id="KW-0675">Receptor</keyword>
<evidence type="ECO:0000256" key="10">
    <source>
        <dbReference type="ARBA" id="ARBA00023170"/>
    </source>
</evidence>
<dbReference type="SUPFAM" id="SSF52058">
    <property type="entry name" value="L domain-like"/>
    <property type="match status" value="1"/>
</dbReference>
<dbReference type="SMART" id="SM00369">
    <property type="entry name" value="LRR_TYP"/>
    <property type="match status" value="4"/>
</dbReference>
<dbReference type="Proteomes" id="UP001174677">
    <property type="component" value="Chromosome 14"/>
</dbReference>
<keyword evidence="4" id="KW-0433">Leucine-rich repeat</keyword>
<evidence type="ECO:0000256" key="6">
    <source>
        <dbReference type="ARBA" id="ARBA00022729"/>
    </source>
</evidence>
<evidence type="ECO:0000256" key="1">
    <source>
        <dbReference type="ARBA" id="ARBA00004251"/>
    </source>
</evidence>
<dbReference type="SUPFAM" id="SSF52047">
    <property type="entry name" value="RNI-like"/>
    <property type="match status" value="1"/>
</dbReference>
<dbReference type="InterPro" id="IPR003591">
    <property type="entry name" value="Leu-rich_rpt_typical-subtyp"/>
</dbReference>
<keyword evidence="8 12" id="KW-1133">Transmembrane helix</keyword>
<evidence type="ECO:0000313" key="14">
    <source>
        <dbReference type="Proteomes" id="UP001174677"/>
    </source>
</evidence>
<dbReference type="Pfam" id="PF00560">
    <property type="entry name" value="LRR_1"/>
    <property type="match status" value="6"/>
</dbReference>
<keyword evidence="7" id="KW-0677">Repeat</keyword>
<evidence type="ECO:0000256" key="2">
    <source>
        <dbReference type="ARBA" id="ARBA00009592"/>
    </source>
</evidence>
<evidence type="ECO:0000256" key="5">
    <source>
        <dbReference type="ARBA" id="ARBA00022692"/>
    </source>
</evidence>
<dbReference type="InterPro" id="IPR046956">
    <property type="entry name" value="RLP23-like"/>
</dbReference>
<dbReference type="InterPro" id="IPR025875">
    <property type="entry name" value="Leu-rich_rpt_4"/>
</dbReference>
<keyword evidence="14" id="KW-1185">Reference proteome</keyword>
<dbReference type="InterPro" id="IPR001611">
    <property type="entry name" value="Leu-rich_rpt"/>
</dbReference>